<dbReference type="InterPro" id="IPR009057">
    <property type="entry name" value="Homeodomain-like_sf"/>
</dbReference>
<keyword evidence="3" id="KW-0804">Transcription</keyword>
<keyword evidence="2 4" id="KW-0238">DNA-binding</keyword>
<evidence type="ECO:0000256" key="2">
    <source>
        <dbReference type="ARBA" id="ARBA00023125"/>
    </source>
</evidence>
<sequence>MRPQKVEDKALLIGLMSVLSSKGYDGSSLNELAESSGLQKASLYHRFPAGKKEITSAVLNYVNEWIHKNIYLLLINQSITPAERLNEAIKNINNLYNDGESICILRSLSMNTGIEIFGEQIKETMQLWINGFTAFGKDCGYEDAVAQEKAYQVLVNIQGSLIVSKGLNSTNPYKAALKSIQDMYKLE</sequence>
<feature type="domain" description="HTH tetR-type" evidence="5">
    <location>
        <begin position="5"/>
        <end position="65"/>
    </location>
</feature>
<reference evidence="6" key="1">
    <citation type="submission" date="2020-11" db="EMBL/GenBank/DDBJ databases">
        <title>Genome of Flavobacterium soyangense.</title>
        <authorList>
            <person name="Liu Q."/>
            <person name="Xin Y.-H."/>
        </authorList>
    </citation>
    <scope>NUCLEOTIDE SEQUENCE</scope>
    <source>
        <strain evidence="6">CGMCC 1.13493</strain>
    </source>
</reference>
<dbReference type="GO" id="GO:0003677">
    <property type="term" value="F:DNA binding"/>
    <property type="evidence" value="ECO:0007669"/>
    <property type="project" value="UniProtKB-UniRule"/>
</dbReference>
<evidence type="ECO:0000256" key="1">
    <source>
        <dbReference type="ARBA" id="ARBA00023015"/>
    </source>
</evidence>
<evidence type="ECO:0000259" key="5">
    <source>
        <dbReference type="PROSITE" id="PS50977"/>
    </source>
</evidence>
<dbReference type="RefSeq" id="WP_194310994.1">
    <property type="nucleotide sequence ID" value="NZ_JADHEC010000005.1"/>
</dbReference>
<dbReference type="AlphaFoldDB" id="A0A930XV51"/>
<organism evidence="6 7">
    <name type="scientific">Flavobacterium soyangense</name>
    <dbReference type="NCBI Taxonomy" id="2023265"/>
    <lineage>
        <taxon>Bacteria</taxon>
        <taxon>Pseudomonadati</taxon>
        <taxon>Bacteroidota</taxon>
        <taxon>Flavobacteriia</taxon>
        <taxon>Flavobacteriales</taxon>
        <taxon>Flavobacteriaceae</taxon>
        <taxon>Flavobacterium</taxon>
    </lineage>
</organism>
<name>A0A930XV51_9FLAO</name>
<proteinExistence type="predicted"/>
<keyword evidence="1" id="KW-0805">Transcription regulation</keyword>
<dbReference type="Gene3D" id="1.10.357.10">
    <property type="entry name" value="Tetracycline Repressor, domain 2"/>
    <property type="match status" value="1"/>
</dbReference>
<accession>A0A930XV51</accession>
<evidence type="ECO:0000313" key="6">
    <source>
        <dbReference type="EMBL" id="MBF2707732.1"/>
    </source>
</evidence>
<evidence type="ECO:0000313" key="7">
    <source>
        <dbReference type="Proteomes" id="UP000646211"/>
    </source>
</evidence>
<protein>
    <submittedName>
        <fullName evidence="6">TetR/AcrR family transcriptional regulator</fullName>
    </submittedName>
</protein>
<dbReference type="PANTHER" id="PTHR47506">
    <property type="entry name" value="TRANSCRIPTIONAL REGULATORY PROTEIN"/>
    <property type="match status" value="1"/>
</dbReference>
<dbReference type="InterPro" id="IPR001647">
    <property type="entry name" value="HTH_TetR"/>
</dbReference>
<gene>
    <name evidence="6" type="ORF">IR213_03885</name>
</gene>
<dbReference type="Pfam" id="PF00440">
    <property type="entry name" value="TetR_N"/>
    <property type="match status" value="1"/>
</dbReference>
<dbReference type="EMBL" id="JADHEC010000005">
    <property type="protein sequence ID" value="MBF2707732.1"/>
    <property type="molecule type" value="Genomic_DNA"/>
</dbReference>
<dbReference type="Proteomes" id="UP000646211">
    <property type="component" value="Unassembled WGS sequence"/>
</dbReference>
<comment type="caution">
    <text evidence="6">The sequence shown here is derived from an EMBL/GenBank/DDBJ whole genome shotgun (WGS) entry which is preliminary data.</text>
</comment>
<dbReference type="PROSITE" id="PS50977">
    <property type="entry name" value="HTH_TETR_2"/>
    <property type="match status" value="1"/>
</dbReference>
<dbReference type="SUPFAM" id="SSF46689">
    <property type="entry name" value="Homeodomain-like"/>
    <property type="match status" value="1"/>
</dbReference>
<dbReference type="PANTHER" id="PTHR47506:SF7">
    <property type="entry name" value="TRANSCRIPTIONAL REGULATORY PROTEIN"/>
    <property type="match status" value="1"/>
</dbReference>
<evidence type="ECO:0000256" key="4">
    <source>
        <dbReference type="PROSITE-ProRule" id="PRU00335"/>
    </source>
</evidence>
<evidence type="ECO:0000256" key="3">
    <source>
        <dbReference type="ARBA" id="ARBA00023163"/>
    </source>
</evidence>
<feature type="DNA-binding region" description="H-T-H motif" evidence="4">
    <location>
        <begin position="28"/>
        <end position="47"/>
    </location>
</feature>
<keyword evidence="7" id="KW-1185">Reference proteome</keyword>